<accession>A0A8J3FH56</accession>
<reference evidence="2" key="1">
    <citation type="journal article" date="2014" name="Int. J. Syst. Evol. Microbiol.">
        <title>Complete genome sequence of Corynebacterium casei LMG S-19264T (=DSM 44701T), isolated from a smear-ripened cheese.</title>
        <authorList>
            <consortium name="US DOE Joint Genome Institute (JGI-PGF)"/>
            <person name="Walter F."/>
            <person name="Albersmeier A."/>
            <person name="Kalinowski J."/>
            <person name="Ruckert C."/>
        </authorList>
    </citation>
    <scope>NUCLEOTIDE SEQUENCE</scope>
    <source>
        <strain evidence="2">JCM 12862</strain>
    </source>
</reference>
<dbReference type="InterPro" id="IPR001173">
    <property type="entry name" value="Glyco_trans_2-like"/>
</dbReference>
<reference evidence="2" key="2">
    <citation type="submission" date="2020-09" db="EMBL/GenBank/DDBJ databases">
        <authorList>
            <person name="Sun Q."/>
            <person name="Ohkuma M."/>
        </authorList>
    </citation>
    <scope>NUCLEOTIDE SEQUENCE</scope>
    <source>
        <strain evidence="2">JCM 12862</strain>
    </source>
</reference>
<keyword evidence="3" id="KW-1185">Reference proteome</keyword>
<dbReference type="Gene3D" id="3.90.550.10">
    <property type="entry name" value="Spore Coat Polysaccharide Biosynthesis Protein SpsA, Chain A"/>
    <property type="match status" value="1"/>
</dbReference>
<proteinExistence type="predicted"/>
<dbReference type="Pfam" id="PF00535">
    <property type="entry name" value="Glycos_transf_2"/>
    <property type="match status" value="1"/>
</dbReference>
<evidence type="ECO:0000313" key="3">
    <source>
        <dbReference type="Proteomes" id="UP000612329"/>
    </source>
</evidence>
<dbReference type="RefSeq" id="WP_188652382.1">
    <property type="nucleotide sequence ID" value="NZ_BMNR01000004.1"/>
</dbReference>
<dbReference type="GO" id="GO:0006487">
    <property type="term" value="P:protein N-linked glycosylation"/>
    <property type="evidence" value="ECO:0007669"/>
    <property type="project" value="TreeGrafter"/>
</dbReference>
<dbReference type="InterPro" id="IPR029044">
    <property type="entry name" value="Nucleotide-diphossugar_trans"/>
</dbReference>
<comment type="caution">
    <text evidence="2">The sequence shown here is derived from an EMBL/GenBank/DDBJ whole genome shotgun (WGS) entry which is preliminary data.</text>
</comment>
<dbReference type="EMBL" id="BMNR01000004">
    <property type="protein sequence ID" value="GGK24771.1"/>
    <property type="molecule type" value="Genomic_DNA"/>
</dbReference>
<dbReference type="Proteomes" id="UP000612329">
    <property type="component" value="Unassembled WGS sequence"/>
</dbReference>
<name>A0A8J3FH56_9FLAO</name>
<organism evidence="2 3">
    <name type="scientific">Yeosuana aromativorans</name>
    <dbReference type="NCBI Taxonomy" id="288019"/>
    <lineage>
        <taxon>Bacteria</taxon>
        <taxon>Pseudomonadati</taxon>
        <taxon>Bacteroidota</taxon>
        <taxon>Flavobacteriia</taxon>
        <taxon>Flavobacteriales</taxon>
        <taxon>Flavobacteriaceae</taxon>
        <taxon>Yeosuana</taxon>
    </lineage>
</organism>
<feature type="domain" description="Glycosyltransferase 2-like" evidence="1">
    <location>
        <begin position="7"/>
        <end position="172"/>
    </location>
</feature>
<dbReference type="AlphaFoldDB" id="A0A8J3FH56"/>
<evidence type="ECO:0000313" key="2">
    <source>
        <dbReference type="EMBL" id="GGK24771.1"/>
    </source>
</evidence>
<protein>
    <recommendedName>
        <fullName evidence="1">Glycosyltransferase 2-like domain-containing protein</fullName>
    </recommendedName>
</protein>
<dbReference type="PANTHER" id="PTHR10859">
    <property type="entry name" value="GLYCOSYL TRANSFERASE"/>
    <property type="match status" value="1"/>
</dbReference>
<dbReference type="PANTHER" id="PTHR10859:SF91">
    <property type="entry name" value="DOLICHYL-PHOSPHATE BETA-GLUCOSYLTRANSFERASE"/>
    <property type="match status" value="1"/>
</dbReference>
<evidence type="ECO:0000259" key="1">
    <source>
        <dbReference type="Pfam" id="PF00535"/>
    </source>
</evidence>
<sequence length="246" mass="28675">MKNHICFVVPCYNEEKKIALTAYQNFLRSNSEVQICFVNDGSTDNTLKKLETLQAKFADRVFVISNPKNLGKAEAVRNGILFSNKNLEFNYIAYLDADLSTSLEECKSLTTYLTDDINFVFGSRIMKIGSVIERRQHRFLIGRVIATVISSVLKLKVYDTQCGCKVFTKELSTHVFKEPFISKWLFDVEIFNRIIDFYGRENVLNNMLEIPLKRWVDVGDSKVKTSYFLRLWVDIYLIHKRYNMKN</sequence>
<dbReference type="SUPFAM" id="SSF53448">
    <property type="entry name" value="Nucleotide-diphospho-sugar transferases"/>
    <property type="match status" value="1"/>
</dbReference>
<gene>
    <name evidence="2" type="ORF">GCM10007962_18770</name>
</gene>